<organism evidence="2 3">
    <name type="scientific">Lactobacillus pasteurii DSM 23907 = CRBIP 24.76</name>
    <dbReference type="NCBI Taxonomy" id="1423790"/>
    <lineage>
        <taxon>Bacteria</taxon>
        <taxon>Bacillati</taxon>
        <taxon>Bacillota</taxon>
        <taxon>Bacilli</taxon>
        <taxon>Lactobacillales</taxon>
        <taxon>Lactobacillaceae</taxon>
        <taxon>Lactobacillus</taxon>
    </lineage>
</organism>
<feature type="signal peptide" evidence="1">
    <location>
        <begin position="1"/>
        <end position="26"/>
    </location>
</feature>
<comment type="caution">
    <text evidence="2">The sequence shown here is derived from an EMBL/GenBank/DDBJ whole genome shotgun (WGS) entry which is preliminary data.</text>
</comment>
<dbReference type="OrthoDB" id="2314326at2"/>
<protein>
    <recommendedName>
        <fullName evidence="4">Fibronectin type-III domain-containing protein</fullName>
    </recommendedName>
</protein>
<keyword evidence="3" id="KW-1185">Reference proteome</keyword>
<dbReference type="AlphaFoldDB" id="I7KKN6"/>
<gene>
    <name evidence="2" type="ORF">BN53_00845</name>
</gene>
<dbReference type="RefSeq" id="WP_009559216.1">
    <property type="nucleotide sequence ID" value="NZ_AYZN01000006.1"/>
</dbReference>
<dbReference type="STRING" id="1423790.BN53_00845"/>
<reference evidence="2 3" key="1">
    <citation type="submission" date="2012-06" db="EMBL/GenBank/DDBJ databases">
        <title>Draft Genome Sequence of Lactobacillus pasteurii CRBIP 24.76T.</title>
        <authorList>
            <person name="Cousin S."/>
            <person name="Bouchier C."/>
            <person name="Loux V."/>
            <person name="Ma L."/>
            <person name="Creno S."/>
            <person name="Bizet C."/>
            <person name="Clermont D."/>
        </authorList>
    </citation>
    <scope>NUCLEOTIDE SEQUENCE [LARGE SCALE GENOMIC DNA]</scope>
    <source>
        <strain evidence="3">CRBIP 24.76T</strain>
    </source>
</reference>
<evidence type="ECO:0000256" key="1">
    <source>
        <dbReference type="SAM" id="SignalP"/>
    </source>
</evidence>
<evidence type="ECO:0008006" key="4">
    <source>
        <dbReference type="Google" id="ProtNLM"/>
    </source>
</evidence>
<dbReference type="eggNOG" id="ENOG50309I4">
    <property type="taxonomic scope" value="Bacteria"/>
</dbReference>
<dbReference type="Proteomes" id="UP000009311">
    <property type="component" value="Unassembled WGS sequence"/>
</dbReference>
<evidence type="ECO:0000313" key="3">
    <source>
        <dbReference type="Proteomes" id="UP000009311"/>
    </source>
</evidence>
<name>I7KKN6_9LACO</name>
<keyword evidence="1" id="KW-0732">Signal</keyword>
<feature type="chain" id="PRO_5009961879" description="Fibronectin type-III domain-containing protein" evidence="1">
    <location>
        <begin position="27"/>
        <end position="475"/>
    </location>
</feature>
<proteinExistence type="predicted"/>
<dbReference type="PATRIC" id="fig|1423790.3.peg.1580"/>
<sequence length="475" mass="53345">MNHKLNLLLAAVAASSALAISQPAQAATTLSNYGTSYIRKGQYRIHLKSAGRITVNTSAKYEIINTLDWEAIPYAGSNKKTKTFYLRAGNYKLTTSAKKYTPIKINYTKLTKLVNSLADYTVETKSAPKRIPTDIKMGQTVRSFDDIFKKYHLSGQELYQFTIDKPQKVTLNYSAMPIYYPDDGNIYSKSEISIEPVTNYSISPESWKTIGLTTNKKHSWYLAKGTYVIEFSPGRGRYSFSLSSEDADASQVIPDTPAITNITPVAEGLKVTYSKAANATSYALYSYQKPDTKIDIYNFDFTYPVNKALTRNSNGRYSYPADLTQIIPKNQLINGNTYYIAVRGVNGQYFGDNSEPIKYTYYASSNNSTSLSAPVLTTSYYDDNGSDEPYISMKWDKIADADSYEVGYHLKGAKWHYYMVKSNWEEITPSLDADKDLKFTKGDVYELKVRAYHGSQAGPWSETKNITVNVTPSGY</sequence>
<evidence type="ECO:0000313" key="2">
    <source>
        <dbReference type="EMBL" id="CCI84664.1"/>
    </source>
</evidence>
<dbReference type="EMBL" id="CAKD01000009">
    <property type="protein sequence ID" value="CCI84664.1"/>
    <property type="molecule type" value="Genomic_DNA"/>
</dbReference>
<accession>I7KKN6</accession>